<evidence type="ECO:0000256" key="1">
    <source>
        <dbReference type="SAM" id="SignalP"/>
    </source>
</evidence>
<feature type="signal peptide" evidence="1">
    <location>
        <begin position="1"/>
        <end position="21"/>
    </location>
</feature>
<proteinExistence type="predicted"/>
<name>A0ABY7TIE2_9SPHN</name>
<protein>
    <submittedName>
        <fullName evidence="2">Uncharacterized protein</fullName>
    </submittedName>
</protein>
<evidence type="ECO:0000313" key="3">
    <source>
        <dbReference type="Proteomes" id="UP001220395"/>
    </source>
</evidence>
<organism evidence="2 3">
    <name type="scientific">Sphingomonas naphthae</name>
    <dbReference type="NCBI Taxonomy" id="1813468"/>
    <lineage>
        <taxon>Bacteria</taxon>
        <taxon>Pseudomonadati</taxon>
        <taxon>Pseudomonadota</taxon>
        <taxon>Alphaproteobacteria</taxon>
        <taxon>Sphingomonadales</taxon>
        <taxon>Sphingomonadaceae</taxon>
        <taxon>Sphingomonas</taxon>
    </lineage>
</organism>
<accession>A0ABY7TIE2</accession>
<reference evidence="2 3" key="1">
    <citation type="submission" date="2023-02" db="EMBL/GenBank/DDBJ databases">
        <title>Genome sequence of Sphingomonas naphthae.</title>
        <authorList>
            <person name="Kim S."/>
            <person name="Heo J."/>
            <person name="Kwon S.-W."/>
        </authorList>
    </citation>
    <scope>NUCLEOTIDE SEQUENCE [LARGE SCALE GENOMIC DNA]</scope>
    <source>
        <strain evidence="2 3">KACC 18716</strain>
    </source>
</reference>
<dbReference type="EMBL" id="CP117411">
    <property type="protein sequence ID" value="WCT72492.1"/>
    <property type="molecule type" value="Genomic_DNA"/>
</dbReference>
<dbReference type="RefSeq" id="WP_273686454.1">
    <property type="nucleotide sequence ID" value="NZ_CP117411.1"/>
</dbReference>
<feature type="chain" id="PRO_5045505032" evidence="1">
    <location>
        <begin position="22"/>
        <end position="210"/>
    </location>
</feature>
<evidence type="ECO:0000313" key="2">
    <source>
        <dbReference type="EMBL" id="WCT72492.1"/>
    </source>
</evidence>
<dbReference type="Proteomes" id="UP001220395">
    <property type="component" value="Chromosome"/>
</dbReference>
<keyword evidence="3" id="KW-1185">Reference proteome</keyword>
<sequence>MIARGAATAFLALAAASAPYAAALAAASDISDAAVPAPSSDIPESDRTREAVSVAIAACETWLLHPSTWSEGIDRFPARANLAAKGLVAVASVPDAALPPPEARQALHYWRVAAGDGGVFVVTSDKQPICHATGGGSQDFQPAIEAVLASAIFQLDWVGGGEDVAGDMRSGRYNYRVDRIMEMLVSRATTAQARTDRPQLVLTAQYAIGR</sequence>
<gene>
    <name evidence="2" type="ORF">PQ455_12705</name>
</gene>
<keyword evidence="1" id="KW-0732">Signal</keyword>